<dbReference type="SUPFAM" id="SSF48097">
    <property type="entry name" value="Regulator of G-protein signaling, RGS"/>
    <property type="match status" value="1"/>
</dbReference>
<dbReference type="InterPro" id="IPR044926">
    <property type="entry name" value="RGS_subdomain_2"/>
</dbReference>
<evidence type="ECO:0000313" key="4">
    <source>
        <dbReference type="Proteomes" id="UP001363151"/>
    </source>
</evidence>
<feature type="compositionally biased region" description="Basic and acidic residues" evidence="1">
    <location>
        <begin position="1"/>
        <end position="12"/>
    </location>
</feature>
<dbReference type="Gene3D" id="1.10.167.10">
    <property type="entry name" value="Regulator of G-protein Signalling 4, domain 2"/>
    <property type="match status" value="1"/>
</dbReference>
<sequence>MLRRGPDEDCKIGPRAAPPTTAAPTPSLAGSLLSWATARRPAKSGAEAPLTAASAESLRRRSRLPRQGRLTIHDLLRSEVLLQHDDGSAAPDDVDAVAAQFAAFVRERFAYELVEFYLRVERYRRCGGREAAAVAASIAATFVARGAPREVNVSDAARHAALQRAAGGAAPQPDAFDALQAEVVHILAVDFLTPFLKETLDAQKPAKRARRRAASCGRDDFREMSTGKTKTDPRRAHALAAARGRARDAPPPSPVIIDALRRVVREGDDAVDADAVDEAVASRDSLALGDNIATALAAGGDDRESLGLSAAREDLWDLLLKSRGGTLPA</sequence>
<dbReference type="PROSITE" id="PS50132">
    <property type="entry name" value="RGS"/>
    <property type="match status" value="1"/>
</dbReference>
<dbReference type="InterPro" id="IPR036305">
    <property type="entry name" value="RGS_sf"/>
</dbReference>
<feature type="compositionally biased region" description="Basic and acidic residues" evidence="1">
    <location>
        <begin position="217"/>
        <end position="234"/>
    </location>
</feature>
<gene>
    <name evidence="3" type="ORF">SO694_00022349</name>
</gene>
<dbReference type="Proteomes" id="UP001363151">
    <property type="component" value="Unassembled WGS sequence"/>
</dbReference>
<feature type="region of interest" description="Disordered" evidence="1">
    <location>
        <begin position="1"/>
        <end position="28"/>
    </location>
</feature>
<dbReference type="Pfam" id="PF00615">
    <property type="entry name" value="RGS"/>
    <property type="match status" value="1"/>
</dbReference>
<protein>
    <recommendedName>
        <fullName evidence="2">RGS domain-containing protein</fullName>
    </recommendedName>
</protein>
<keyword evidence="4" id="KW-1185">Reference proteome</keyword>
<evidence type="ECO:0000256" key="1">
    <source>
        <dbReference type="SAM" id="MobiDB-lite"/>
    </source>
</evidence>
<evidence type="ECO:0000313" key="3">
    <source>
        <dbReference type="EMBL" id="KAK7237879.1"/>
    </source>
</evidence>
<feature type="domain" description="RGS" evidence="2">
    <location>
        <begin position="101"/>
        <end position="197"/>
    </location>
</feature>
<accession>A0ABR1FT47</accession>
<reference evidence="3 4" key="1">
    <citation type="submission" date="2024-03" db="EMBL/GenBank/DDBJ databases">
        <title>Aureococcus anophagefferens CCMP1851 and Kratosvirus quantuckense: Draft genome of a second virus-susceptible host strain in the model system.</title>
        <authorList>
            <person name="Chase E."/>
            <person name="Truchon A.R."/>
            <person name="Schepens W."/>
            <person name="Wilhelm S.W."/>
        </authorList>
    </citation>
    <scope>NUCLEOTIDE SEQUENCE [LARGE SCALE GENOMIC DNA]</scope>
    <source>
        <strain evidence="3 4">CCMP1851</strain>
    </source>
</reference>
<dbReference type="PANTHER" id="PTHR10845:SF192">
    <property type="entry name" value="DOUBLE HIT, ISOFORM B"/>
    <property type="match status" value="1"/>
</dbReference>
<dbReference type="EMBL" id="JBBJCI010000231">
    <property type="protein sequence ID" value="KAK7237879.1"/>
    <property type="molecule type" value="Genomic_DNA"/>
</dbReference>
<comment type="caution">
    <text evidence="3">The sequence shown here is derived from an EMBL/GenBank/DDBJ whole genome shotgun (WGS) entry which is preliminary data.</text>
</comment>
<dbReference type="InterPro" id="IPR016137">
    <property type="entry name" value="RGS"/>
</dbReference>
<dbReference type="PANTHER" id="PTHR10845">
    <property type="entry name" value="REGULATOR OF G PROTEIN SIGNALING"/>
    <property type="match status" value="1"/>
</dbReference>
<dbReference type="SMART" id="SM00315">
    <property type="entry name" value="RGS"/>
    <property type="match status" value="1"/>
</dbReference>
<evidence type="ECO:0000259" key="2">
    <source>
        <dbReference type="PROSITE" id="PS50132"/>
    </source>
</evidence>
<feature type="region of interest" description="Disordered" evidence="1">
    <location>
        <begin position="203"/>
        <end position="234"/>
    </location>
</feature>
<name>A0ABR1FT47_AURAN</name>
<feature type="region of interest" description="Disordered" evidence="1">
    <location>
        <begin position="40"/>
        <end position="61"/>
    </location>
</feature>
<proteinExistence type="predicted"/>
<organism evidence="3 4">
    <name type="scientific">Aureococcus anophagefferens</name>
    <name type="common">Harmful bloom alga</name>
    <dbReference type="NCBI Taxonomy" id="44056"/>
    <lineage>
        <taxon>Eukaryota</taxon>
        <taxon>Sar</taxon>
        <taxon>Stramenopiles</taxon>
        <taxon>Ochrophyta</taxon>
        <taxon>Pelagophyceae</taxon>
        <taxon>Pelagomonadales</taxon>
        <taxon>Pelagomonadaceae</taxon>
        <taxon>Aureococcus</taxon>
    </lineage>
</organism>